<dbReference type="EMBL" id="FAXA01000024">
    <property type="protein sequence ID" value="CUV01194.1"/>
    <property type="molecule type" value="Genomic_DNA"/>
</dbReference>
<accession>A0A160V628</accession>
<keyword evidence="2" id="KW-1003">Cell membrane</keyword>
<proteinExistence type="predicted"/>
<evidence type="ECO:0000256" key="3">
    <source>
        <dbReference type="ARBA" id="ARBA00022692"/>
    </source>
</evidence>
<dbReference type="AlphaFoldDB" id="A0A160V628"/>
<sequence length="273" mass="29698">MAGKNLDEVPENLFCGNCGTGVVAGANACGQCGEKIEQAHDLLEFRDGYLPYCRACGVPVAREAALHCNQCGVAPLCSEHFFPSTSSCTLCPPVTAAEEQTGNGPSDRPDGPWAKPASTFPCHRCGARLRQGVGYCPNCGTEHEGAKANTKYVSFMTRAAAAVVDVVGPMMASGIIIALIDIPGIFPLIFFSYHTIFTYKLGQTPGKMMLGLQVVDANDNRPSLKQILLREVLGKLIVFLVMFIGFIWVLWDPKKRGWHDYIGGTYVIRRERH</sequence>
<evidence type="ECO:0000256" key="2">
    <source>
        <dbReference type="ARBA" id="ARBA00022475"/>
    </source>
</evidence>
<evidence type="ECO:0000313" key="8">
    <source>
        <dbReference type="EMBL" id="CUV01194.1"/>
    </source>
</evidence>
<feature type="transmembrane region" description="Helical" evidence="6">
    <location>
        <begin position="232"/>
        <end position="251"/>
    </location>
</feature>
<dbReference type="InterPro" id="IPR020894">
    <property type="entry name" value="Cadherin_CS"/>
</dbReference>
<dbReference type="GO" id="GO:0007155">
    <property type="term" value="P:cell adhesion"/>
    <property type="evidence" value="ECO:0007669"/>
    <property type="project" value="InterPro"/>
</dbReference>
<evidence type="ECO:0000259" key="7">
    <source>
        <dbReference type="Pfam" id="PF06271"/>
    </source>
</evidence>
<reference evidence="8" key="1">
    <citation type="submission" date="2015-10" db="EMBL/GenBank/DDBJ databases">
        <authorList>
            <person name="Gilbert D.G."/>
        </authorList>
    </citation>
    <scope>NUCLEOTIDE SEQUENCE</scope>
</reference>
<feature type="domain" description="RDD" evidence="7">
    <location>
        <begin position="181"/>
        <end position="263"/>
    </location>
</feature>
<dbReference type="GO" id="GO:0005886">
    <property type="term" value="C:plasma membrane"/>
    <property type="evidence" value="ECO:0007669"/>
    <property type="project" value="UniProtKB-SubCell"/>
</dbReference>
<dbReference type="PROSITE" id="PS00232">
    <property type="entry name" value="CADHERIN_1"/>
    <property type="match status" value="1"/>
</dbReference>
<evidence type="ECO:0000256" key="1">
    <source>
        <dbReference type="ARBA" id="ARBA00004651"/>
    </source>
</evidence>
<dbReference type="InterPro" id="IPR010432">
    <property type="entry name" value="RDD"/>
</dbReference>
<dbReference type="Pfam" id="PF06271">
    <property type="entry name" value="RDD"/>
    <property type="match status" value="1"/>
</dbReference>
<name>A0A160V628_9ZZZZ</name>
<comment type="subcellular location">
    <subcellularLocation>
        <location evidence="1">Cell membrane</location>
        <topology evidence="1">Multi-pass membrane protein</topology>
    </subcellularLocation>
</comment>
<evidence type="ECO:0000256" key="6">
    <source>
        <dbReference type="SAM" id="Phobius"/>
    </source>
</evidence>
<keyword evidence="4 6" id="KW-1133">Transmembrane helix</keyword>
<organism evidence="8">
    <name type="scientific">hydrothermal vent metagenome</name>
    <dbReference type="NCBI Taxonomy" id="652676"/>
    <lineage>
        <taxon>unclassified sequences</taxon>
        <taxon>metagenomes</taxon>
        <taxon>ecological metagenomes</taxon>
    </lineage>
</organism>
<gene>
    <name evidence="8" type="ORF">MGWOODY_Clf557</name>
</gene>
<feature type="transmembrane region" description="Helical" evidence="6">
    <location>
        <begin position="185"/>
        <end position="202"/>
    </location>
</feature>
<evidence type="ECO:0000256" key="4">
    <source>
        <dbReference type="ARBA" id="ARBA00022989"/>
    </source>
</evidence>
<keyword evidence="5 6" id="KW-0472">Membrane</keyword>
<keyword evidence="3 6" id="KW-0812">Transmembrane</keyword>
<evidence type="ECO:0000256" key="5">
    <source>
        <dbReference type="ARBA" id="ARBA00023136"/>
    </source>
</evidence>
<dbReference type="PANTHER" id="PTHR36115">
    <property type="entry name" value="PROLINE-RICH ANTIGEN HOMOLOG-RELATED"/>
    <property type="match status" value="1"/>
</dbReference>
<dbReference type="InterPro" id="IPR051791">
    <property type="entry name" value="Pra-immunoreactive"/>
</dbReference>
<protein>
    <recommendedName>
        <fullName evidence="7">RDD domain-containing protein</fullName>
    </recommendedName>
</protein>